<dbReference type="InterPro" id="IPR012128">
    <property type="entry name" value="Phycobilisome_asu/bsu"/>
</dbReference>
<dbReference type="AlphaFoldDB" id="A0A7S3EB44"/>
<reference evidence="6" key="1">
    <citation type="submission" date="2021-01" db="EMBL/GenBank/DDBJ databases">
        <authorList>
            <person name="Corre E."/>
            <person name="Pelletier E."/>
            <person name="Niang G."/>
            <person name="Scheremetjew M."/>
            <person name="Finn R."/>
            <person name="Kale V."/>
            <person name="Holt S."/>
            <person name="Cochrane G."/>
            <person name="Meng A."/>
            <person name="Brown T."/>
            <person name="Cohen L."/>
        </authorList>
    </citation>
    <scope>NUCLEOTIDE SEQUENCE</scope>
    <source>
        <strain evidence="6">CCMP 769</strain>
    </source>
</reference>
<keyword evidence="2" id="KW-0813">Transport</keyword>
<evidence type="ECO:0000256" key="4">
    <source>
        <dbReference type="ARBA" id="ARBA00022991"/>
    </source>
</evidence>
<comment type="similarity">
    <text evidence="1">Belongs to the phycobiliprotein family.</text>
</comment>
<keyword evidence="3" id="KW-0249">Electron transport</keyword>
<keyword evidence="4" id="KW-0157">Chromophore</keyword>
<evidence type="ECO:0000256" key="5">
    <source>
        <dbReference type="ARBA" id="ARBA00023307"/>
    </source>
</evidence>
<protein>
    <submittedName>
        <fullName evidence="6">Uncharacterized protein</fullName>
    </submittedName>
</protein>
<dbReference type="GO" id="GO:0015979">
    <property type="term" value="P:photosynthesis"/>
    <property type="evidence" value="ECO:0007669"/>
    <property type="project" value="InterPro"/>
</dbReference>
<dbReference type="Pfam" id="PF00502">
    <property type="entry name" value="Phycobilisome"/>
    <property type="match status" value="1"/>
</dbReference>
<dbReference type="Gene3D" id="1.10.490.20">
    <property type="entry name" value="Phycocyanins"/>
    <property type="match status" value="1"/>
</dbReference>
<sequence>MAFIFGLSSQKVRNQSGSVGKARRVRIRSSAVESGSELSEELKQLFQRQKERPIFDHDRFGGAWLAAENELRFFSDEELTKIGNAAQRSSASALRDGVESIVAESREKLLKEFPNITEEGGALYPPFRSEACWRDFWHFTRVASYGCTIDESAFLNKDGLGILEEVYRELSVPLDAMLYGTRQLKVESQRSVNSEEEKAIVGRSFDTVITGLSDFVKSSE</sequence>
<accession>A0A7S3EB44</accession>
<gene>
    <name evidence="6" type="ORF">RMAR00112_LOCUS7922</name>
</gene>
<dbReference type="SUPFAM" id="SSF46458">
    <property type="entry name" value="Globin-like"/>
    <property type="match status" value="1"/>
</dbReference>
<name>A0A7S3EB44_9RHOD</name>
<dbReference type="EMBL" id="HBHW01010421">
    <property type="protein sequence ID" value="CAE0039963.1"/>
    <property type="molecule type" value="Transcribed_RNA"/>
</dbReference>
<dbReference type="InterPro" id="IPR038719">
    <property type="entry name" value="Phycobilisome_asu/bsu_sf"/>
</dbReference>
<dbReference type="InterPro" id="IPR009050">
    <property type="entry name" value="Globin-like_sf"/>
</dbReference>
<organism evidence="6">
    <name type="scientific">Rhodosorus marinus</name>
    <dbReference type="NCBI Taxonomy" id="101924"/>
    <lineage>
        <taxon>Eukaryota</taxon>
        <taxon>Rhodophyta</taxon>
        <taxon>Stylonematophyceae</taxon>
        <taxon>Stylonematales</taxon>
        <taxon>Stylonemataceae</taxon>
        <taxon>Rhodosorus</taxon>
    </lineage>
</organism>
<evidence type="ECO:0000256" key="3">
    <source>
        <dbReference type="ARBA" id="ARBA00022982"/>
    </source>
</evidence>
<proteinExistence type="inferred from homology"/>
<evidence type="ECO:0000313" key="6">
    <source>
        <dbReference type="EMBL" id="CAE0039963.1"/>
    </source>
</evidence>
<keyword evidence="5" id="KW-0089">Bile pigment</keyword>
<evidence type="ECO:0000256" key="2">
    <source>
        <dbReference type="ARBA" id="ARBA00022448"/>
    </source>
</evidence>
<evidence type="ECO:0000256" key="1">
    <source>
        <dbReference type="ARBA" id="ARBA00008182"/>
    </source>
</evidence>
<dbReference type="GO" id="GO:0030089">
    <property type="term" value="C:phycobilisome"/>
    <property type="evidence" value="ECO:0007669"/>
    <property type="project" value="InterPro"/>
</dbReference>